<dbReference type="PANTHER" id="PTHR43289">
    <property type="entry name" value="MITOGEN-ACTIVATED PROTEIN KINASE KINASE KINASE 20-RELATED"/>
    <property type="match status" value="1"/>
</dbReference>
<evidence type="ECO:0000256" key="3">
    <source>
        <dbReference type="ARBA" id="ARBA00022679"/>
    </source>
</evidence>
<keyword evidence="8" id="KW-1133">Transmembrane helix</keyword>
<feature type="region of interest" description="Disordered" evidence="7">
    <location>
        <begin position="461"/>
        <end position="494"/>
    </location>
</feature>
<keyword evidence="11" id="KW-1185">Reference proteome</keyword>
<dbReference type="GO" id="GO:0005524">
    <property type="term" value="F:ATP binding"/>
    <property type="evidence" value="ECO:0007669"/>
    <property type="project" value="UniProtKB-KW"/>
</dbReference>
<reference evidence="10" key="1">
    <citation type="submission" date="2017-10" db="EMBL/GenBank/DDBJ databases">
        <title>Kefir isolates.</title>
        <authorList>
            <person name="Kim Y."/>
            <person name="Blasche S."/>
        </authorList>
    </citation>
    <scope>NUCLEOTIDE SEQUENCE [LARGE SCALE GENOMIC DNA]</scope>
    <source>
        <strain evidence="10">OG2-2</strain>
    </source>
</reference>
<dbReference type="PANTHER" id="PTHR43289:SF6">
    <property type="entry name" value="SERINE_THREONINE-PROTEIN KINASE NEKL-3"/>
    <property type="match status" value="1"/>
</dbReference>
<keyword evidence="3" id="KW-0808">Transferase</keyword>
<gene>
    <name evidence="10" type="ORF">CRM92_00215</name>
</gene>
<evidence type="ECO:0000256" key="1">
    <source>
        <dbReference type="ARBA" id="ARBA00012513"/>
    </source>
</evidence>
<sequence length="554" mass="61124">MSHTPQPNSGSSVPGPAPQTNHKQPLRLTGQVLEKHYLMGRMIARGGMSEVYYASDLWSNNPVAIKVLTPELAEQAENRQKFHREESSLRKIGGGHTVGVLSSGTEYLQGQRIMYIALEYVYGCTLSQLLRSRQALSMGEGLEILLPVVEGLSEVHANRYVHLDMKPGNILLDTQRRIKLADFGLTRRNDQYDSGVLMGTPAYVAPEILDPQGRVGAPADIFALGVMMYRIFSGRLPFTGLHNDQQVLYHNANIEMPPITEVAPGIDPDIAGIIRWCTRKQADARPEDATELFTALSEIAQRMNPKDRAWRSPHLEPPELALWDEVGDIAERSGMAQMVRDTPISAYGSAVDLILDVDAENSVIDDFGVPLSPAVHEQGHIGIGPEPHGPDESLISPPSSTPSAPANLHNALRPEPSPVPRSESPSTQHVPQQEKSMSKEQLDNESFSAYADPQRIYDRRNSSVPVQANQEQNSSLDSKQSWDSQTQERERRHILDPRFPTESLAEPPSATAWSLAALVVVVLFMAAGFTGWMLATSVLQAAWWQDFSRLFGGL</sequence>
<dbReference type="RefSeq" id="WP_098042142.1">
    <property type="nucleotide sequence ID" value="NZ_CAURLQ010000003.1"/>
</dbReference>
<evidence type="ECO:0000256" key="8">
    <source>
        <dbReference type="SAM" id="Phobius"/>
    </source>
</evidence>
<evidence type="ECO:0000256" key="6">
    <source>
        <dbReference type="ARBA" id="ARBA00022840"/>
    </source>
</evidence>
<feature type="domain" description="Protein kinase" evidence="9">
    <location>
        <begin position="37"/>
        <end position="299"/>
    </location>
</feature>
<dbReference type="SMART" id="SM00220">
    <property type="entry name" value="S_TKc"/>
    <property type="match status" value="1"/>
</dbReference>
<keyword evidence="6" id="KW-0067">ATP-binding</keyword>
<feature type="region of interest" description="Disordered" evidence="7">
    <location>
        <begin position="1"/>
        <end position="27"/>
    </location>
</feature>
<comment type="caution">
    <text evidence="10">The sequence shown here is derived from an EMBL/GenBank/DDBJ whole genome shotgun (WGS) entry which is preliminary data.</text>
</comment>
<feature type="compositionally biased region" description="Polar residues" evidence="7">
    <location>
        <begin position="462"/>
        <end position="485"/>
    </location>
</feature>
<evidence type="ECO:0000256" key="7">
    <source>
        <dbReference type="SAM" id="MobiDB-lite"/>
    </source>
</evidence>
<dbReference type="EC" id="2.7.11.1" evidence="1"/>
<dbReference type="InterPro" id="IPR000719">
    <property type="entry name" value="Prot_kinase_dom"/>
</dbReference>
<keyword evidence="8" id="KW-0472">Membrane</keyword>
<name>A0A2A8D7C5_9MICC</name>
<feature type="compositionally biased region" description="Low complexity" evidence="7">
    <location>
        <begin position="396"/>
        <end position="406"/>
    </location>
</feature>
<dbReference type="SUPFAM" id="SSF56112">
    <property type="entry name" value="Protein kinase-like (PK-like)"/>
    <property type="match status" value="1"/>
</dbReference>
<feature type="compositionally biased region" description="Polar residues" evidence="7">
    <location>
        <begin position="1"/>
        <end position="23"/>
    </location>
</feature>
<feature type="region of interest" description="Disordered" evidence="7">
    <location>
        <begin position="375"/>
        <end position="443"/>
    </location>
</feature>
<dbReference type="InterPro" id="IPR011009">
    <property type="entry name" value="Kinase-like_dom_sf"/>
</dbReference>
<evidence type="ECO:0000313" key="11">
    <source>
        <dbReference type="Proteomes" id="UP000219947"/>
    </source>
</evidence>
<dbReference type="EMBL" id="PDEV01000001">
    <property type="protein sequence ID" value="PEN16508.1"/>
    <property type="molecule type" value="Genomic_DNA"/>
</dbReference>
<evidence type="ECO:0000259" key="9">
    <source>
        <dbReference type="PROSITE" id="PS50011"/>
    </source>
</evidence>
<keyword evidence="4" id="KW-0547">Nucleotide-binding</keyword>
<evidence type="ECO:0000256" key="2">
    <source>
        <dbReference type="ARBA" id="ARBA00022527"/>
    </source>
</evidence>
<keyword evidence="2 10" id="KW-0723">Serine/threonine-protein kinase</keyword>
<dbReference type="Pfam" id="PF00069">
    <property type="entry name" value="Pkinase"/>
    <property type="match status" value="1"/>
</dbReference>
<accession>A0A2A8D7C5</accession>
<dbReference type="PROSITE" id="PS50011">
    <property type="entry name" value="PROTEIN_KINASE_DOM"/>
    <property type="match status" value="1"/>
</dbReference>
<organism evidence="10 11">
    <name type="scientific">Rothia dentocariosa</name>
    <dbReference type="NCBI Taxonomy" id="2047"/>
    <lineage>
        <taxon>Bacteria</taxon>
        <taxon>Bacillati</taxon>
        <taxon>Actinomycetota</taxon>
        <taxon>Actinomycetes</taxon>
        <taxon>Micrococcales</taxon>
        <taxon>Micrococcaceae</taxon>
        <taxon>Rothia</taxon>
    </lineage>
</organism>
<dbReference type="AlphaFoldDB" id="A0A2A8D7C5"/>
<dbReference type="PROSITE" id="PS00108">
    <property type="entry name" value="PROTEIN_KINASE_ST"/>
    <property type="match status" value="1"/>
</dbReference>
<dbReference type="CDD" id="cd14014">
    <property type="entry name" value="STKc_PknB_like"/>
    <property type="match status" value="1"/>
</dbReference>
<dbReference type="InterPro" id="IPR008271">
    <property type="entry name" value="Ser/Thr_kinase_AS"/>
</dbReference>
<protein>
    <recommendedName>
        <fullName evidence="1">non-specific serine/threonine protein kinase</fullName>
        <ecNumber evidence="1">2.7.11.1</ecNumber>
    </recommendedName>
</protein>
<dbReference type="GO" id="GO:0004674">
    <property type="term" value="F:protein serine/threonine kinase activity"/>
    <property type="evidence" value="ECO:0007669"/>
    <property type="project" value="UniProtKB-KW"/>
</dbReference>
<evidence type="ECO:0000256" key="5">
    <source>
        <dbReference type="ARBA" id="ARBA00022777"/>
    </source>
</evidence>
<proteinExistence type="predicted"/>
<keyword evidence="8" id="KW-0812">Transmembrane</keyword>
<feature type="transmembrane region" description="Helical" evidence="8">
    <location>
        <begin position="512"/>
        <end position="535"/>
    </location>
</feature>
<dbReference type="Gene3D" id="3.30.200.20">
    <property type="entry name" value="Phosphorylase Kinase, domain 1"/>
    <property type="match status" value="1"/>
</dbReference>
<evidence type="ECO:0000313" key="10">
    <source>
        <dbReference type="EMBL" id="PEN16508.1"/>
    </source>
</evidence>
<keyword evidence="5 10" id="KW-0418">Kinase</keyword>
<evidence type="ECO:0000256" key="4">
    <source>
        <dbReference type="ARBA" id="ARBA00022741"/>
    </source>
</evidence>
<dbReference type="Gene3D" id="1.10.510.10">
    <property type="entry name" value="Transferase(Phosphotransferase) domain 1"/>
    <property type="match status" value="1"/>
</dbReference>
<dbReference type="Proteomes" id="UP000219947">
    <property type="component" value="Unassembled WGS sequence"/>
</dbReference>